<feature type="compositionally biased region" description="Polar residues" evidence="2">
    <location>
        <begin position="198"/>
        <end position="209"/>
    </location>
</feature>
<feature type="compositionally biased region" description="Polar residues" evidence="2">
    <location>
        <begin position="527"/>
        <end position="537"/>
    </location>
</feature>
<feature type="region of interest" description="Disordered" evidence="2">
    <location>
        <begin position="439"/>
        <end position="466"/>
    </location>
</feature>
<dbReference type="AlphaFoldDB" id="A0A4Y7TMZ2"/>
<dbReference type="OrthoDB" id="2528184at2759"/>
<organism evidence="3 4">
    <name type="scientific">Coprinellus micaceus</name>
    <name type="common">Glistening ink-cap mushroom</name>
    <name type="synonym">Coprinus micaceus</name>
    <dbReference type="NCBI Taxonomy" id="71717"/>
    <lineage>
        <taxon>Eukaryota</taxon>
        <taxon>Fungi</taxon>
        <taxon>Dikarya</taxon>
        <taxon>Basidiomycota</taxon>
        <taxon>Agaricomycotina</taxon>
        <taxon>Agaricomycetes</taxon>
        <taxon>Agaricomycetidae</taxon>
        <taxon>Agaricales</taxon>
        <taxon>Agaricineae</taxon>
        <taxon>Psathyrellaceae</taxon>
        <taxon>Coprinellus</taxon>
    </lineage>
</organism>
<protein>
    <submittedName>
        <fullName evidence="3">Uncharacterized protein</fullName>
    </submittedName>
</protein>
<feature type="compositionally biased region" description="Low complexity" evidence="2">
    <location>
        <begin position="791"/>
        <end position="805"/>
    </location>
</feature>
<name>A0A4Y7TMZ2_COPMI</name>
<feature type="compositionally biased region" description="Low complexity" evidence="2">
    <location>
        <begin position="221"/>
        <end position="233"/>
    </location>
</feature>
<feature type="coiled-coil region" evidence="1">
    <location>
        <begin position="319"/>
        <end position="367"/>
    </location>
</feature>
<comment type="caution">
    <text evidence="3">The sequence shown here is derived from an EMBL/GenBank/DDBJ whole genome shotgun (WGS) entry which is preliminary data.</text>
</comment>
<evidence type="ECO:0000256" key="1">
    <source>
        <dbReference type="SAM" id="Coils"/>
    </source>
</evidence>
<gene>
    <name evidence="3" type="ORF">FA13DRAFT_1788197</name>
</gene>
<proteinExistence type="predicted"/>
<feature type="compositionally biased region" description="Polar residues" evidence="2">
    <location>
        <begin position="884"/>
        <end position="901"/>
    </location>
</feature>
<feature type="region of interest" description="Disordered" evidence="2">
    <location>
        <begin position="763"/>
        <end position="901"/>
    </location>
</feature>
<dbReference type="Proteomes" id="UP000298030">
    <property type="component" value="Unassembled WGS sequence"/>
</dbReference>
<feature type="compositionally biased region" description="Low complexity" evidence="2">
    <location>
        <begin position="874"/>
        <end position="883"/>
    </location>
</feature>
<feature type="region of interest" description="Disordered" evidence="2">
    <location>
        <begin position="515"/>
        <end position="537"/>
    </location>
</feature>
<dbReference type="EMBL" id="QPFP01000007">
    <property type="protein sequence ID" value="TEB35573.1"/>
    <property type="molecule type" value="Genomic_DNA"/>
</dbReference>
<feature type="compositionally biased region" description="Basic and acidic residues" evidence="2">
    <location>
        <begin position="89"/>
        <end position="102"/>
    </location>
</feature>
<keyword evidence="4" id="KW-1185">Reference proteome</keyword>
<evidence type="ECO:0000256" key="2">
    <source>
        <dbReference type="SAM" id="MobiDB-lite"/>
    </source>
</evidence>
<reference evidence="3 4" key="1">
    <citation type="journal article" date="2019" name="Nat. Ecol. Evol.">
        <title>Megaphylogeny resolves global patterns of mushroom evolution.</title>
        <authorList>
            <person name="Varga T."/>
            <person name="Krizsan K."/>
            <person name="Foldi C."/>
            <person name="Dima B."/>
            <person name="Sanchez-Garcia M."/>
            <person name="Sanchez-Ramirez S."/>
            <person name="Szollosi G.J."/>
            <person name="Szarkandi J.G."/>
            <person name="Papp V."/>
            <person name="Albert L."/>
            <person name="Andreopoulos W."/>
            <person name="Angelini C."/>
            <person name="Antonin V."/>
            <person name="Barry K.W."/>
            <person name="Bougher N.L."/>
            <person name="Buchanan P."/>
            <person name="Buyck B."/>
            <person name="Bense V."/>
            <person name="Catcheside P."/>
            <person name="Chovatia M."/>
            <person name="Cooper J."/>
            <person name="Damon W."/>
            <person name="Desjardin D."/>
            <person name="Finy P."/>
            <person name="Geml J."/>
            <person name="Haridas S."/>
            <person name="Hughes K."/>
            <person name="Justo A."/>
            <person name="Karasinski D."/>
            <person name="Kautmanova I."/>
            <person name="Kiss B."/>
            <person name="Kocsube S."/>
            <person name="Kotiranta H."/>
            <person name="LaButti K.M."/>
            <person name="Lechner B.E."/>
            <person name="Liimatainen K."/>
            <person name="Lipzen A."/>
            <person name="Lukacs Z."/>
            <person name="Mihaltcheva S."/>
            <person name="Morgado L.N."/>
            <person name="Niskanen T."/>
            <person name="Noordeloos M.E."/>
            <person name="Ohm R.A."/>
            <person name="Ortiz-Santana B."/>
            <person name="Ovrebo C."/>
            <person name="Racz N."/>
            <person name="Riley R."/>
            <person name="Savchenko A."/>
            <person name="Shiryaev A."/>
            <person name="Soop K."/>
            <person name="Spirin V."/>
            <person name="Szebenyi C."/>
            <person name="Tomsovsky M."/>
            <person name="Tulloss R.E."/>
            <person name="Uehling J."/>
            <person name="Grigoriev I.V."/>
            <person name="Vagvolgyi C."/>
            <person name="Papp T."/>
            <person name="Martin F.M."/>
            <person name="Miettinen O."/>
            <person name="Hibbett D.S."/>
            <person name="Nagy L.G."/>
        </authorList>
    </citation>
    <scope>NUCLEOTIDE SEQUENCE [LARGE SCALE GENOMIC DNA]</scope>
    <source>
        <strain evidence="3 4">FP101781</strain>
    </source>
</reference>
<evidence type="ECO:0000313" key="3">
    <source>
        <dbReference type="EMBL" id="TEB35573.1"/>
    </source>
</evidence>
<feature type="compositionally biased region" description="Low complexity" evidence="2">
    <location>
        <begin position="155"/>
        <end position="171"/>
    </location>
</feature>
<feature type="compositionally biased region" description="Low complexity" evidence="2">
    <location>
        <begin position="763"/>
        <end position="783"/>
    </location>
</feature>
<accession>A0A4Y7TMZ2</accession>
<feature type="region of interest" description="Disordered" evidence="2">
    <location>
        <begin position="88"/>
        <end position="235"/>
    </location>
</feature>
<evidence type="ECO:0000313" key="4">
    <source>
        <dbReference type="Proteomes" id="UP000298030"/>
    </source>
</evidence>
<sequence length="901" mass="98179">MPSVSMEDNVNLGEKDSIRRRALWALEGKPDVSFSKVEIPELGTPDIEKMMFDFSTKPSLSGGLSTGFGNSMLGSKRDSCTLCLRRRRKEEECETRDKKDPQDSLPSPTTSNEEGDFPAPVNPGPAAAATKPNPPRPRPATLQLRPLSLTPDNVGSTGLPTPSLTPGPRSGLRSLSLHPGQADDSTTADAKRPVLNLNMDSTSDAPSNNGDRKTPRRSSISRRCSVSESIRSSKSGDEEFFPAHLSYRPLSASEQHFLYKSHNALLARITDLEKALSMRRMSMGGYSISGSSRPSSVISDAFLPSDLGSPASSVPAEPSDEMLALIRDLKAERDELKKDVDGWRTRVADLDKQLVLVANRVENERKEAWVARSRVGLLEVEKATLDKRLAVVDRVIAGLEGEKAVLKNTNASLKRENEEKDKRIQELEEELKFMKQELDLQRTQESQPSQSSDDLDPMATPTPQSFNQQDIWKRGLGLDASLGHTAQSFNFGFPSSSMENVEDDDFVEDEDGLAGYEDEDECDPDLETSSSNGSLSDYPQRTTGHLTMDIPAAVFIDPTTSRLTHRSRHSLSRAWTFPKATAPVHDDQSDRFFGCLDESDTSDDSGPVTPMPFNYEESKDLFASALKFADEDDAPFYIPGGVGTVVEVPAPVPELKNQRILGVLTEEVGEDEEEDTLSDMDEDEDMFGEIGGIRIIFTPPEEVEEFPEVEQIKLVTLPKAISTPPTLPAFDFGHGNDEQDDINTFMFGQPAPAPNSTPLPATLSSTTPRSMPSMITPPSSIPRAVVPRTNSPSSAIPRPASRTSATCTSQKVASPFVTPPSKRGGAMPCFIPQPISSPTPSRIAISKHSSPMAGPTFIRQPSRTNPLTPPSPKATPSKPSTTTFANGSPSRPSIPTIRTFN</sequence>
<feature type="compositionally biased region" description="Acidic residues" evidence="2">
    <location>
        <begin position="515"/>
        <end position="526"/>
    </location>
</feature>
<keyword evidence="1" id="KW-0175">Coiled coil</keyword>
<dbReference type="STRING" id="71717.A0A4Y7TMZ2"/>